<evidence type="ECO:0000313" key="4">
    <source>
        <dbReference type="EMBL" id="KDP26743.1"/>
    </source>
</evidence>
<dbReference type="Gene3D" id="3.30.559.10">
    <property type="entry name" value="Chloramphenicol acetyltransferase-like domain"/>
    <property type="match status" value="2"/>
</dbReference>
<evidence type="ECO:0008006" key="6">
    <source>
        <dbReference type="Google" id="ProtNLM"/>
    </source>
</evidence>
<dbReference type="PANTHER" id="PTHR31623:SF118">
    <property type="entry name" value="BAHD ACYLTRANSFERASE"/>
    <property type="match status" value="1"/>
</dbReference>
<protein>
    <recommendedName>
        <fullName evidence="6">BAHD acyltransferase</fullName>
    </recommendedName>
</protein>
<dbReference type="STRING" id="180498.A0A067JVD6"/>
<evidence type="ECO:0000256" key="2">
    <source>
        <dbReference type="ARBA" id="ARBA00022679"/>
    </source>
</evidence>
<dbReference type="Pfam" id="PF02458">
    <property type="entry name" value="Transferase"/>
    <property type="match status" value="1"/>
</dbReference>
<keyword evidence="2" id="KW-0808">Transferase</keyword>
<evidence type="ECO:0000256" key="1">
    <source>
        <dbReference type="ARBA" id="ARBA00009861"/>
    </source>
</evidence>
<keyword evidence="3" id="KW-0012">Acyltransferase</keyword>
<comment type="similarity">
    <text evidence="1">Belongs to the plant acyltransferase family.</text>
</comment>
<dbReference type="AlphaFoldDB" id="A0A067JVD6"/>
<organism evidence="4 5">
    <name type="scientific">Jatropha curcas</name>
    <name type="common">Barbados nut</name>
    <dbReference type="NCBI Taxonomy" id="180498"/>
    <lineage>
        <taxon>Eukaryota</taxon>
        <taxon>Viridiplantae</taxon>
        <taxon>Streptophyta</taxon>
        <taxon>Embryophyta</taxon>
        <taxon>Tracheophyta</taxon>
        <taxon>Spermatophyta</taxon>
        <taxon>Magnoliopsida</taxon>
        <taxon>eudicotyledons</taxon>
        <taxon>Gunneridae</taxon>
        <taxon>Pentapetalae</taxon>
        <taxon>rosids</taxon>
        <taxon>fabids</taxon>
        <taxon>Malpighiales</taxon>
        <taxon>Euphorbiaceae</taxon>
        <taxon>Crotonoideae</taxon>
        <taxon>Jatropheae</taxon>
        <taxon>Jatropha</taxon>
    </lineage>
</organism>
<dbReference type="EMBL" id="KK914893">
    <property type="protein sequence ID" value="KDP26743.1"/>
    <property type="molecule type" value="Genomic_DNA"/>
</dbReference>
<dbReference type="Proteomes" id="UP000027138">
    <property type="component" value="Unassembled WGS sequence"/>
</dbReference>
<dbReference type="PANTHER" id="PTHR31623">
    <property type="entry name" value="F21J9.9"/>
    <property type="match status" value="1"/>
</dbReference>
<dbReference type="GO" id="GO:0016746">
    <property type="term" value="F:acyltransferase activity"/>
    <property type="evidence" value="ECO:0007669"/>
    <property type="project" value="UniProtKB-KW"/>
</dbReference>
<evidence type="ECO:0000256" key="3">
    <source>
        <dbReference type="ARBA" id="ARBA00023315"/>
    </source>
</evidence>
<dbReference type="InterPro" id="IPR023213">
    <property type="entry name" value="CAT-like_dom_sf"/>
</dbReference>
<name>A0A067JVD6_JATCU</name>
<keyword evidence="5" id="KW-1185">Reference proteome</keyword>
<accession>A0A067JVD6</accession>
<proteinExistence type="inferred from homology"/>
<dbReference type="OrthoDB" id="671439at2759"/>
<evidence type="ECO:0000313" key="5">
    <source>
        <dbReference type="Proteomes" id="UP000027138"/>
    </source>
</evidence>
<gene>
    <name evidence="4" type="ORF">JCGZ_17901</name>
</gene>
<sequence length="438" mass="49471">MNSSLQAEIISREMVKPSSPTPKHQKIHALCFFEQISSTIYVPFVFFYAKDTCPDRSHISYLLKGSLSETLSKYYPLAGRLKDSVTVDCNDEGIEFFETRINCDLSYIFKNPNAETIKILIPNDLEYKDPFLSSLVIVQVNFFDCGGMGLTVCISHKIADMATLYSFINNWAAIARNSGKEYISPLFNLGSLYPPIDLPVMSYEVPEKVKCISRRIIFDFPKIAILKSIIAKEIQDPTRVEVVTALIYKSAISAAKTVSRSLKPTILHQAIHLRSWVSPPVPENAMGCLTGIFPVPIMDESEIHQLAQLVRQTRQGKIRFREESKKKLVLEEFYSFILECSKGVRESQNKNIYMCSSLCGFSFYVADFGWGKPTWVTHSILDARNIIMLIDTREGNGIEAYVSLEENEMAVFESNKELLAFAKINPTVSDSQILGSRL</sequence>
<reference evidence="4 5" key="1">
    <citation type="journal article" date="2014" name="PLoS ONE">
        <title>Global Analysis of Gene Expression Profiles in Physic Nut (Jatropha curcas L.) Seedlings Exposed to Salt Stress.</title>
        <authorList>
            <person name="Zhang L."/>
            <person name="Zhang C."/>
            <person name="Wu P."/>
            <person name="Chen Y."/>
            <person name="Li M."/>
            <person name="Jiang H."/>
            <person name="Wu G."/>
        </authorList>
    </citation>
    <scope>NUCLEOTIDE SEQUENCE [LARGE SCALE GENOMIC DNA]</scope>
    <source>
        <strain evidence="5">cv. GZQX0401</strain>
        <tissue evidence="4">Young leaves</tissue>
    </source>
</reference>